<dbReference type="GO" id="GO:0000055">
    <property type="term" value="P:ribosomal large subunit export from nucleus"/>
    <property type="evidence" value="ECO:0007669"/>
    <property type="project" value="TreeGrafter"/>
</dbReference>
<feature type="domain" description="Nmd3 N-terminal" evidence="9">
    <location>
        <begin position="16"/>
        <end position="244"/>
    </location>
</feature>
<dbReference type="PANTHER" id="PTHR12746">
    <property type="entry name" value="NONSENSE-MEDIATED MRNA DECAY PROTEIN 3"/>
    <property type="match status" value="1"/>
</dbReference>
<feature type="region of interest" description="Disordered" evidence="8">
    <location>
        <begin position="491"/>
        <end position="558"/>
    </location>
</feature>
<keyword evidence="6 7" id="KW-0539">Nucleus</keyword>
<evidence type="ECO:0000256" key="1">
    <source>
        <dbReference type="ARBA" id="ARBA00009794"/>
    </source>
</evidence>
<dbReference type="AlphaFoldDB" id="A0A5C3QTP0"/>
<dbReference type="OrthoDB" id="203821at2759"/>
<keyword evidence="5 7" id="KW-0653">Protein transport</keyword>
<feature type="domain" description="60S ribosomal export protein NMD3 OB-fold" evidence="10">
    <location>
        <begin position="311"/>
        <end position="409"/>
    </location>
</feature>
<comment type="similarity">
    <text evidence="1 7">Belongs to the NMD3 family.</text>
</comment>
<gene>
    <name evidence="12" type="ORF">BDV98DRAFT_525158</name>
</gene>
<dbReference type="Pfam" id="PF21193">
    <property type="entry name" value="NMD_SH3"/>
    <property type="match status" value="1"/>
</dbReference>
<comment type="function">
    <text evidence="7">Acts as an adapter for the XPO1/CRM1-mediated export of the 60S ribosomal subunit.</text>
</comment>
<comment type="subcellular location">
    <subcellularLocation>
        <location evidence="7">Cytoplasm</location>
    </subcellularLocation>
    <subcellularLocation>
        <location evidence="7">Nucleus</location>
    </subcellularLocation>
</comment>
<feature type="domain" description="60S ribosomal export protein NMD3 SH3" evidence="11">
    <location>
        <begin position="248"/>
        <end position="294"/>
    </location>
</feature>
<dbReference type="Proteomes" id="UP000305067">
    <property type="component" value="Unassembled WGS sequence"/>
</dbReference>
<dbReference type="GO" id="GO:0015031">
    <property type="term" value="P:protein transport"/>
    <property type="evidence" value="ECO:0007669"/>
    <property type="project" value="UniProtKB-KW"/>
</dbReference>
<dbReference type="Pfam" id="PF04981">
    <property type="entry name" value="NMD3"/>
    <property type="match status" value="1"/>
</dbReference>
<dbReference type="InterPro" id="IPR048899">
    <property type="entry name" value="NMD_SH3"/>
</dbReference>
<protein>
    <recommendedName>
        <fullName evidence="2 7">60S ribosomal export protein NMD3</fullName>
    </recommendedName>
</protein>
<dbReference type="InterPro" id="IPR039768">
    <property type="entry name" value="Nmd3"/>
</dbReference>
<dbReference type="EMBL" id="ML178818">
    <property type="protein sequence ID" value="TFL04797.1"/>
    <property type="molecule type" value="Genomic_DNA"/>
</dbReference>
<name>A0A5C3QTP0_9AGAR</name>
<evidence type="ECO:0000256" key="7">
    <source>
        <dbReference type="RuleBase" id="RU364108"/>
    </source>
</evidence>
<sequence>MAMQYIAPPPVHRILCADCGTTITPNSANLCVACLRNTVDITEGIPKQSSVSYCRNCERFLSPPTAWTIALPESSELLSICLKKLKGLSKVRLTDAHFIWTEPHSKRIKVSLTIQKEVLTNTILEQTFEIEYLVQHGQCPDCTRLAAKNTWRALVQVRQKVAHKRTFLYLEQLILKHNAQKDTVSVKEVRDGLDFFYAQRSHALKMVEFLANVVPTRSKSSEQIISSDTHTNTANFKYTYSVEIIPMCKDDLVCIPPKLARQMANISPLTVCTRIGNTVHLLDPSTLQHVEVTPTVYWRAPFDSLASVSELKEFVVLDVEPARSQGRFVLADAQVALTGAFRSQTKEDDGMDYDDGTANQIFHTRTHLGAILQPGDTAMGYFLTTANYNSTDFASLPESRVPDVVLVKKAYPNRRKKTKARNWQLKSIAKEVGGDEGAEEGTVQKRGPAGVIGRMGGRDQKKVDADYELFLRDLEEDAELRGTVNLYKADARMAPPEAGTGERKPKKGGQYGMDVDDTPAAPSGADDDDDEEDEPDFPEVKLDELLEGFDEMTLEEDQ</sequence>
<accession>A0A5C3QTP0</accession>
<organism evidence="12 13">
    <name type="scientific">Pterulicium gracile</name>
    <dbReference type="NCBI Taxonomy" id="1884261"/>
    <lineage>
        <taxon>Eukaryota</taxon>
        <taxon>Fungi</taxon>
        <taxon>Dikarya</taxon>
        <taxon>Basidiomycota</taxon>
        <taxon>Agaricomycotina</taxon>
        <taxon>Agaricomycetes</taxon>
        <taxon>Agaricomycetidae</taxon>
        <taxon>Agaricales</taxon>
        <taxon>Pleurotineae</taxon>
        <taxon>Pterulaceae</taxon>
        <taxon>Pterulicium</taxon>
    </lineage>
</organism>
<proteinExistence type="inferred from homology"/>
<evidence type="ECO:0000256" key="8">
    <source>
        <dbReference type="SAM" id="MobiDB-lite"/>
    </source>
</evidence>
<keyword evidence="13" id="KW-1185">Reference proteome</keyword>
<evidence type="ECO:0000256" key="4">
    <source>
        <dbReference type="ARBA" id="ARBA00022490"/>
    </source>
</evidence>
<dbReference type="GO" id="GO:0043023">
    <property type="term" value="F:ribosomal large subunit binding"/>
    <property type="evidence" value="ECO:0007669"/>
    <property type="project" value="InterPro"/>
</dbReference>
<dbReference type="Pfam" id="PF21192">
    <property type="entry name" value="OB_NMD3"/>
    <property type="match status" value="1"/>
</dbReference>
<evidence type="ECO:0000259" key="10">
    <source>
        <dbReference type="Pfam" id="PF21192"/>
    </source>
</evidence>
<feature type="region of interest" description="Disordered" evidence="8">
    <location>
        <begin position="433"/>
        <end position="457"/>
    </location>
</feature>
<dbReference type="InterPro" id="IPR007064">
    <property type="entry name" value="Nmd3_N"/>
</dbReference>
<dbReference type="GO" id="GO:0005634">
    <property type="term" value="C:nucleus"/>
    <property type="evidence" value="ECO:0007669"/>
    <property type="project" value="UniProtKB-SubCell"/>
</dbReference>
<evidence type="ECO:0000259" key="11">
    <source>
        <dbReference type="Pfam" id="PF21193"/>
    </source>
</evidence>
<dbReference type="GO" id="GO:0005737">
    <property type="term" value="C:cytoplasm"/>
    <property type="evidence" value="ECO:0007669"/>
    <property type="project" value="UniProtKB-SubCell"/>
</dbReference>
<keyword evidence="3 7" id="KW-0813">Transport</keyword>
<feature type="compositionally biased region" description="Acidic residues" evidence="8">
    <location>
        <begin position="525"/>
        <end position="537"/>
    </location>
</feature>
<evidence type="ECO:0000256" key="2">
    <source>
        <dbReference type="ARBA" id="ARBA00017035"/>
    </source>
</evidence>
<dbReference type="InterPro" id="IPR048898">
    <property type="entry name" value="OB_NMD3"/>
</dbReference>
<dbReference type="STRING" id="1884261.A0A5C3QTP0"/>
<keyword evidence="4 7" id="KW-0963">Cytoplasm</keyword>
<evidence type="ECO:0000313" key="13">
    <source>
        <dbReference type="Proteomes" id="UP000305067"/>
    </source>
</evidence>
<evidence type="ECO:0000256" key="5">
    <source>
        <dbReference type="ARBA" id="ARBA00022927"/>
    </source>
</evidence>
<reference evidence="12 13" key="1">
    <citation type="journal article" date="2019" name="Nat. Ecol. Evol.">
        <title>Megaphylogeny resolves global patterns of mushroom evolution.</title>
        <authorList>
            <person name="Varga T."/>
            <person name="Krizsan K."/>
            <person name="Foldi C."/>
            <person name="Dima B."/>
            <person name="Sanchez-Garcia M."/>
            <person name="Sanchez-Ramirez S."/>
            <person name="Szollosi G.J."/>
            <person name="Szarkandi J.G."/>
            <person name="Papp V."/>
            <person name="Albert L."/>
            <person name="Andreopoulos W."/>
            <person name="Angelini C."/>
            <person name="Antonin V."/>
            <person name="Barry K.W."/>
            <person name="Bougher N.L."/>
            <person name="Buchanan P."/>
            <person name="Buyck B."/>
            <person name="Bense V."/>
            <person name="Catcheside P."/>
            <person name="Chovatia M."/>
            <person name="Cooper J."/>
            <person name="Damon W."/>
            <person name="Desjardin D."/>
            <person name="Finy P."/>
            <person name="Geml J."/>
            <person name="Haridas S."/>
            <person name="Hughes K."/>
            <person name="Justo A."/>
            <person name="Karasinski D."/>
            <person name="Kautmanova I."/>
            <person name="Kiss B."/>
            <person name="Kocsube S."/>
            <person name="Kotiranta H."/>
            <person name="LaButti K.M."/>
            <person name="Lechner B.E."/>
            <person name="Liimatainen K."/>
            <person name="Lipzen A."/>
            <person name="Lukacs Z."/>
            <person name="Mihaltcheva S."/>
            <person name="Morgado L.N."/>
            <person name="Niskanen T."/>
            <person name="Noordeloos M.E."/>
            <person name="Ohm R.A."/>
            <person name="Ortiz-Santana B."/>
            <person name="Ovrebo C."/>
            <person name="Racz N."/>
            <person name="Riley R."/>
            <person name="Savchenko A."/>
            <person name="Shiryaev A."/>
            <person name="Soop K."/>
            <person name="Spirin V."/>
            <person name="Szebenyi C."/>
            <person name="Tomsovsky M."/>
            <person name="Tulloss R.E."/>
            <person name="Uehling J."/>
            <person name="Grigoriev I.V."/>
            <person name="Vagvolgyi C."/>
            <person name="Papp T."/>
            <person name="Martin F.M."/>
            <person name="Miettinen O."/>
            <person name="Hibbett D.S."/>
            <person name="Nagy L.G."/>
        </authorList>
    </citation>
    <scope>NUCLEOTIDE SEQUENCE [LARGE SCALE GENOMIC DNA]</scope>
    <source>
        <strain evidence="12 13">CBS 309.79</strain>
    </source>
</reference>
<evidence type="ECO:0000256" key="6">
    <source>
        <dbReference type="ARBA" id="ARBA00023242"/>
    </source>
</evidence>
<feature type="compositionally biased region" description="Acidic residues" evidence="8">
    <location>
        <begin position="545"/>
        <end position="558"/>
    </location>
</feature>
<evidence type="ECO:0000259" key="9">
    <source>
        <dbReference type="Pfam" id="PF04981"/>
    </source>
</evidence>
<evidence type="ECO:0000256" key="3">
    <source>
        <dbReference type="ARBA" id="ARBA00022448"/>
    </source>
</evidence>
<evidence type="ECO:0000313" key="12">
    <source>
        <dbReference type="EMBL" id="TFL04797.1"/>
    </source>
</evidence>
<dbReference type="PANTHER" id="PTHR12746:SF2">
    <property type="entry name" value="60S RIBOSOMAL EXPORT PROTEIN NMD3"/>
    <property type="match status" value="1"/>
</dbReference>